<sequence length="180" mass="20990">MKRIGEVSAELDVSPHTIRRWVETFGAFLSPHARQTHRYTDEDIAVLRTIARLRREGRSFDAITEALRDAEPSSPASLARTTTPDDEAWQQVLAHVQETHHTLLNTQLANRDLLAVIVQDNFALKEENARLRRRMQALEEELSRLKESDWNHRLSLEERLALLERQLEASKPWWKRLLGR</sequence>
<dbReference type="InterPro" id="IPR000551">
    <property type="entry name" value="MerR-type_HTH_dom"/>
</dbReference>
<dbReference type="EMBL" id="LGKN01000005">
    <property type="protein sequence ID" value="KPL87602.1"/>
    <property type="molecule type" value="Genomic_DNA"/>
</dbReference>
<dbReference type="SMART" id="SM00422">
    <property type="entry name" value="HTH_MERR"/>
    <property type="match status" value="1"/>
</dbReference>
<reference evidence="4 5" key="1">
    <citation type="submission" date="2015-07" db="EMBL/GenBank/DDBJ databases">
        <title>Whole genome sequence of Ardenticatena maritima DSM 23922.</title>
        <authorList>
            <person name="Hemp J."/>
            <person name="Ward L.M."/>
            <person name="Pace L.A."/>
            <person name="Fischer W.W."/>
        </authorList>
    </citation>
    <scope>NUCLEOTIDE SEQUENCE [LARGE SCALE GENOMIC DNA]</scope>
    <source>
        <strain evidence="4 5">110S</strain>
    </source>
</reference>
<evidence type="ECO:0000256" key="2">
    <source>
        <dbReference type="SAM" id="Coils"/>
    </source>
</evidence>
<organism evidence="4 5">
    <name type="scientific">Ardenticatena maritima</name>
    <dbReference type="NCBI Taxonomy" id="872965"/>
    <lineage>
        <taxon>Bacteria</taxon>
        <taxon>Bacillati</taxon>
        <taxon>Chloroflexota</taxon>
        <taxon>Ardenticatenia</taxon>
        <taxon>Ardenticatenales</taxon>
        <taxon>Ardenticatenaceae</taxon>
        <taxon>Ardenticatena</taxon>
    </lineage>
</organism>
<dbReference type="Pfam" id="PF13411">
    <property type="entry name" value="MerR_1"/>
    <property type="match status" value="1"/>
</dbReference>
<keyword evidence="1" id="KW-0238">DNA-binding</keyword>
<feature type="domain" description="HTH merR-type" evidence="3">
    <location>
        <begin position="1"/>
        <end position="69"/>
    </location>
</feature>
<dbReference type="InterPro" id="IPR047057">
    <property type="entry name" value="MerR_fam"/>
</dbReference>
<dbReference type="AlphaFoldDB" id="A0A0N8GRW1"/>
<evidence type="ECO:0000259" key="3">
    <source>
        <dbReference type="PROSITE" id="PS50937"/>
    </source>
</evidence>
<dbReference type="PANTHER" id="PTHR30204">
    <property type="entry name" value="REDOX-CYCLING DRUG-SENSING TRANSCRIPTIONAL ACTIVATOR SOXR"/>
    <property type="match status" value="1"/>
</dbReference>
<dbReference type="GO" id="GO:0003677">
    <property type="term" value="F:DNA binding"/>
    <property type="evidence" value="ECO:0007669"/>
    <property type="project" value="UniProtKB-KW"/>
</dbReference>
<keyword evidence="2" id="KW-0175">Coiled coil</keyword>
<protein>
    <recommendedName>
        <fullName evidence="3">HTH merR-type domain-containing protein</fullName>
    </recommendedName>
</protein>
<name>A0A0N8GRW1_9CHLR</name>
<evidence type="ECO:0000313" key="4">
    <source>
        <dbReference type="EMBL" id="KPL87602.1"/>
    </source>
</evidence>
<proteinExistence type="predicted"/>
<evidence type="ECO:0000313" key="5">
    <source>
        <dbReference type="Proteomes" id="UP000050502"/>
    </source>
</evidence>
<comment type="caution">
    <text evidence="4">The sequence shown here is derived from an EMBL/GenBank/DDBJ whole genome shotgun (WGS) entry which is preliminary data.</text>
</comment>
<gene>
    <name evidence="4" type="ORF">SE16_08165</name>
</gene>
<dbReference type="RefSeq" id="WP_054492225.1">
    <property type="nucleotide sequence ID" value="NZ_BBZA01000039.1"/>
</dbReference>
<dbReference type="OrthoDB" id="9810140at2"/>
<dbReference type="GO" id="GO:0003700">
    <property type="term" value="F:DNA-binding transcription factor activity"/>
    <property type="evidence" value="ECO:0007669"/>
    <property type="project" value="InterPro"/>
</dbReference>
<dbReference type="Gene3D" id="1.10.1660.10">
    <property type="match status" value="1"/>
</dbReference>
<dbReference type="PANTHER" id="PTHR30204:SF93">
    <property type="entry name" value="HTH MERR-TYPE DOMAIN-CONTAINING PROTEIN"/>
    <property type="match status" value="1"/>
</dbReference>
<accession>A0A0N8GRW1</accession>
<dbReference type="InterPro" id="IPR009061">
    <property type="entry name" value="DNA-bd_dom_put_sf"/>
</dbReference>
<evidence type="ECO:0000256" key="1">
    <source>
        <dbReference type="ARBA" id="ARBA00023125"/>
    </source>
</evidence>
<dbReference type="Proteomes" id="UP000050502">
    <property type="component" value="Unassembled WGS sequence"/>
</dbReference>
<feature type="coiled-coil region" evidence="2">
    <location>
        <begin position="121"/>
        <end position="148"/>
    </location>
</feature>
<dbReference type="PROSITE" id="PS50937">
    <property type="entry name" value="HTH_MERR_2"/>
    <property type="match status" value="1"/>
</dbReference>
<dbReference type="SUPFAM" id="SSF46955">
    <property type="entry name" value="Putative DNA-binding domain"/>
    <property type="match status" value="1"/>
</dbReference>